<sequence>MQVVKGGSGRGLGQLLMNRWLLVGVCLFLFLAFFLLRFPGEPNSDSNSQYHQIVTGRFNDWHPPLMARIWEALTLFGAGTGPIFAFDTIFYGCGVALLASLPARRGRWLCAYCMIFLAAQPMLLMMSVNIAKDIMMAVMLLLAVAIIGAVQEGLVAARPARTLCWMLALLIVVMAALVRNNAVFLVAPMLVFAGRPVLMARPMLMLALSAVSGVLLVPASNIVNHRILGASDAGAIRSLQIFDIAGIMVRGGDDILADLPGAQALTQDAHRCYSPIMWDTLAYAHWNCHVLKNVEQAIRDGGGASLSSRWTGAIRRHPLAYLRHRLTHYNSTLYFWVPVHHTEAVRKLNTAGNRGGSFKNRLLDQVRYSPLTSPVMMVAIALVLLPWIIAALRVSRDALLRVCAILIWLALIYTGTFLLVGVATDQRYFFFTTLAVCLALPLALSDATIRAMMRRHSALAVATVGVPAAILALTVVARYMLPPPV</sequence>
<evidence type="ECO:0000313" key="3">
    <source>
        <dbReference type="Proteomes" id="UP000515377"/>
    </source>
</evidence>
<dbReference type="Proteomes" id="UP000515377">
    <property type="component" value="Chromosome"/>
</dbReference>
<feature type="transmembrane region" description="Helical" evidence="1">
    <location>
        <begin position="399"/>
        <end position="422"/>
    </location>
</feature>
<accession>A0A9X7YDA7</accession>
<protein>
    <submittedName>
        <fullName evidence="2">Uncharacterized protein</fullName>
    </submittedName>
</protein>
<reference evidence="2 3" key="1">
    <citation type="submission" date="2020-07" db="EMBL/GenBank/DDBJ databases">
        <title>Whole genome sequence of Sphingobium yanoikuyae A3.</title>
        <authorList>
            <person name="Han S.-S."/>
        </authorList>
    </citation>
    <scope>NUCLEOTIDE SEQUENCE [LARGE SCALE GENOMIC DNA]</scope>
    <source>
        <strain evidence="2 3">A3</strain>
    </source>
</reference>
<proteinExistence type="predicted"/>
<organism evidence="2 3">
    <name type="scientific">Sphingobium yanoikuyae</name>
    <name type="common">Sphingomonas yanoikuyae</name>
    <dbReference type="NCBI Taxonomy" id="13690"/>
    <lineage>
        <taxon>Bacteria</taxon>
        <taxon>Pseudomonadati</taxon>
        <taxon>Pseudomonadota</taxon>
        <taxon>Alphaproteobacteria</taxon>
        <taxon>Sphingomonadales</taxon>
        <taxon>Sphingomonadaceae</taxon>
        <taxon>Sphingobium</taxon>
    </lineage>
</organism>
<gene>
    <name evidence="2" type="ORF">H3V42_31125</name>
</gene>
<feature type="transmembrane region" description="Helical" evidence="1">
    <location>
        <begin position="83"/>
        <end position="101"/>
    </location>
</feature>
<feature type="transmembrane region" description="Helical" evidence="1">
    <location>
        <begin position="457"/>
        <end position="481"/>
    </location>
</feature>
<keyword evidence="1" id="KW-1133">Transmembrane helix</keyword>
<name>A0A9X7YDA7_SPHYA</name>
<feature type="transmembrane region" description="Helical" evidence="1">
    <location>
        <begin position="428"/>
        <end position="445"/>
    </location>
</feature>
<feature type="transmembrane region" description="Helical" evidence="1">
    <location>
        <begin position="134"/>
        <end position="155"/>
    </location>
</feature>
<feature type="transmembrane region" description="Helical" evidence="1">
    <location>
        <begin position="108"/>
        <end position="128"/>
    </location>
</feature>
<keyword evidence="1" id="KW-0472">Membrane</keyword>
<feature type="transmembrane region" description="Helical" evidence="1">
    <location>
        <begin position="20"/>
        <end position="38"/>
    </location>
</feature>
<feature type="transmembrane region" description="Helical" evidence="1">
    <location>
        <begin position="371"/>
        <end position="392"/>
    </location>
</feature>
<feature type="transmembrane region" description="Helical" evidence="1">
    <location>
        <begin position="167"/>
        <end position="191"/>
    </location>
</feature>
<dbReference type="AlphaFoldDB" id="A0A9X7YDA7"/>
<dbReference type="EMBL" id="CP060122">
    <property type="protein sequence ID" value="QNG46103.1"/>
    <property type="molecule type" value="Genomic_DNA"/>
</dbReference>
<evidence type="ECO:0000256" key="1">
    <source>
        <dbReference type="SAM" id="Phobius"/>
    </source>
</evidence>
<evidence type="ECO:0000313" key="2">
    <source>
        <dbReference type="EMBL" id="QNG46103.1"/>
    </source>
</evidence>
<keyword evidence="1" id="KW-0812">Transmembrane</keyword>